<feature type="chain" id="PRO_5003241478" evidence="1">
    <location>
        <begin position="24"/>
        <end position="57"/>
    </location>
</feature>
<keyword evidence="3" id="KW-1185">Reference proteome</keyword>
<proteinExistence type="predicted"/>
<evidence type="ECO:0000313" key="3">
    <source>
        <dbReference type="Proteomes" id="UP000000305"/>
    </source>
</evidence>
<evidence type="ECO:0000256" key="1">
    <source>
        <dbReference type="SAM" id="SignalP"/>
    </source>
</evidence>
<reference evidence="2 3" key="1">
    <citation type="journal article" date="2011" name="Science">
        <title>The ecoresponsive genome of Daphnia pulex.</title>
        <authorList>
            <person name="Colbourne J.K."/>
            <person name="Pfrender M.E."/>
            <person name="Gilbert D."/>
            <person name="Thomas W.K."/>
            <person name="Tucker A."/>
            <person name="Oakley T.H."/>
            <person name="Tokishita S."/>
            <person name="Aerts A."/>
            <person name="Arnold G.J."/>
            <person name="Basu M.K."/>
            <person name="Bauer D.J."/>
            <person name="Caceres C.E."/>
            <person name="Carmel L."/>
            <person name="Casola C."/>
            <person name="Choi J.H."/>
            <person name="Detter J.C."/>
            <person name="Dong Q."/>
            <person name="Dusheyko S."/>
            <person name="Eads B.D."/>
            <person name="Frohlich T."/>
            <person name="Geiler-Samerotte K.A."/>
            <person name="Gerlach D."/>
            <person name="Hatcher P."/>
            <person name="Jogdeo S."/>
            <person name="Krijgsveld J."/>
            <person name="Kriventseva E.V."/>
            <person name="Kultz D."/>
            <person name="Laforsch C."/>
            <person name="Lindquist E."/>
            <person name="Lopez J."/>
            <person name="Manak J.R."/>
            <person name="Muller J."/>
            <person name="Pangilinan J."/>
            <person name="Patwardhan R.P."/>
            <person name="Pitluck S."/>
            <person name="Pritham E.J."/>
            <person name="Rechtsteiner A."/>
            <person name="Rho M."/>
            <person name="Rogozin I.B."/>
            <person name="Sakarya O."/>
            <person name="Salamov A."/>
            <person name="Schaack S."/>
            <person name="Shapiro H."/>
            <person name="Shiga Y."/>
            <person name="Skalitzky C."/>
            <person name="Smith Z."/>
            <person name="Souvorov A."/>
            <person name="Sung W."/>
            <person name="Tang Z."/>
            <person name="Tsuchiya D."/>
            <person name="Tu H."/>
            <person name="Vos H."/>
            <person name="Wang M."/>
            <person name="Wolf Y.I."/>
            <person name="Yamagata H."/>
            <person name="Yamada T."/>
            <person name="Ye Y."/>
            <person name="Shaw J.R."/>
            <person name="Andrews J."/>
            <person name="Crease T.J."/>
            <person name="Tang H."/>
            <person name="Lucas S.M."/>
            <person name="Robertson H.M."/>
            <person name="Bork P."/>
            <person name="Koonin E.V."/>
            <person name="Zdobnov E.M."/>
            <person name="Grigoriev I.V."/>
            <person name="Lynch M."/>
            <person name="Boore J.L."/>
        </authorList>
    </citation>
    <scope>NUCLEOTIDE SEQUENCE [LARGE SCALE GENOMIC DNA]</scope>
</reference>
<dbReference type="KEGG" id="dpx:DAPPUDRAFT_321965"/>
<protein>
    <submittedName>
        <fullName evidence="2">Uncharacterized protein</fullName>
    </submittedName>
</protein>
<evidence type="ECO:0000313" key="2">
    <source>
        <dbReference type="EMBL" id="EFX76774.1"/>
    </source>
</evidence>
<keyword evidence="1" id="KW-0732">Signal</keyword>
<gene>
    <name evidence="2" type="ORF">DAPPUDRAFT_321965</name>
</gene>
<accession>E9GUQ6</accession>
<organism evidence="2 3">
    <name type="scientific">Daphnia pulex</name>
    <name type="common">Water flea</name>
    <dbReference type="NCBI Taxonomy" id="6669"/>
    <lineage>
        <taxon>Eukaryota</taxon>
        <taxon>Metazoa</taxon>
        <taxon>Ecdysozoa</taxon>
        <taxon>Arthropoda</taxon>
        <taxon>Crustacea</taxon>
        <taxon>Branchiopoda</taxon>
        <taxon>Diplostraca</taxon>
        <taxon>Cladocera</taxon>
        <taxon>Anomopoda</taxon>
        <taxon>Daphniidae</taxon>
        <taxon>Daphnia</taxon>
    </lineage>
</organism>
<dbReference type="OrthoDB" id="6395425at2759"/>
<dbReference type="HOGENOM" id="CLU_2998545_0_0_1"/>
<dbReference type="InParanoid" id="E9GUQ6"/>
<dbReference type="Proteomes" id="UP000000305">
    <property type="component" value="Unassembled WGS sequence"/>
</dbReference>
<name>E9GUQ6_DAPPU</name>
<sequence>MTRFPAVILSLLILALSVYSTTGFPVEELLEQQRHKTIELKELLVSREIRMEALQQF</sequence>
<feature type="signal peptide" evidence="1">
    <location>
        <begin position="1"/>
        <end position="23"/>
    </location>
</feature>
<dbReference type="EMBL" id="GL732566">
    <property type="protein sequence ID" value="EFX76774.1"/>
    <property type="molecule type" value="Genomic_DNA"/>
</dbReference>
<dbReference type="AlphaFoldDB" id="E9GUQ6"/>